<sequence length="339" mass="39259">MDSLNSTNAVKASVVIPTKNPGQIFRRVLPMVCAQKTDFPFDVLVVDSGSKDGTVEFVRSFADPRVRLHEIAPTEFGHGKTRNLGVSLTRGEYAVLITHDALPADENWLKSMVEAAEADSQIAGVFGRHLAYPDASPYTKRDLERHFINFTVEPVVWIQDRAQYDNDPGLRQRLHFFSDNNALIRRSVWEKLPYPDVDFAEDQIWAEEALKAGWKKAYAHDGVVYHSHDFENIEKLQRSFDESYALYRLFGYVLTPNFKHMILSWLAQTRNDWRYARESGMWRSHFGLTLNTPVHNLMRSMGHYLGSRAERLPLRLRHWLSRDRRMLRGLPTSKKKLEQ</sequence>
<dbReference type="InterPro" id="IPR029044">
    <property type="entry name" value="Nucleotide-diphossugar_trans"/>
</dbReference>
<keyword evidence="2" id="KW-0808">Transferase</keyword>
<accession>H0F4D5</accession>
<dbReference type="OrthoDB" id="433681at2"/>
<dbReference type="Proteomes" id="UP000003113">
    <property type="component" value="Unassembled WGS sequence"/>
</dbReference>
<dbReference type="GO" id="GO:0044010">
    <property type="term" value="P:single-species biofilm formation"/>
    <property type="evidence" value="ECO:0007669"/>
    <property type="project" value="TreeGrafter"/>
</dbReference>
<evidence type="ECO:0000313" key="2">
    <source>
        <dbReference type="EMBL" id="EHK66884.1"/>
    </source>
</evidence>
<dbReference type="GO" id="GO:0016740">
    <property type="term" value="F:transferase activity"/>
    <property type="evidence" value="ECO:0007669"/>
    <property type="project" value="UniProtKB-KW"/>
</dbReference>
<gene>
    <name evidence="2" type="ORF">KYC_08135</name>
</gene>
<dbReference type="EMBL" id="AGUF01000034">
    <property type="protein sequence ID" value="EHK66884.1"/>
    <property type="molecule type" value="Genomic_DNA"/>
</dbReference>
<dbReference type="PANTHER" id="PTHR43685">
    <property type="entry name" value="GLYCOSYLTRANSFERASE"/>
    <property type="match status" value="1"/>
</dbReference>
<dbReference type="PANTHER" id="PTHR43685:SF13">
    <property type="entry name" value="O ANTIGEN BIOSYNTHESIS RHAMNOSYLTRANSFERASE RFBN"/>
    <property type="match status" value="1"/>
</dbReference>
<dbReference type="RefSeq" id="WP_008160790.1">
    <property type="nucleotide sequence ID" value="NZ_AGUF01000034.1"/>
</dbReference>
<dbReference type="Gene3D" id="3.90.550.10">
    <property type="entry name" value="Spore Coat Polysaccharide Biosynthesis Protein SpsA, Chain A"/>
    <property type="match status" value="1"/>
</dbReference>
<dbReference type="AlphaFoldDB" id="H0F4D5"/>
<dbReference type="InterPro" id="IPR050834">
    <property type="entry name" value="Glycosyltransf_2"/>
</dbReference>
<dbReference type="SUPFAM" id="SSF53448">
    <property type="entry name" value="Nucleotide-diphospho-sugar transferases"/>
    <property type="match status" value="1"/>
</dbReference>
<reference evidence="2 3" key="1">
    <citation type="journal article" date="2012" name="J. Bacteriol.">
        <title>Genome sequence of the highly efficient arsenite-oxidizing bacterium Achromobacter arsenitoxydans SY8.</title>
        <authorList>
            <person name="Li X."/>
            <person name="Hu Y."/>
            <person name="Gong J."/>
            <person name="Lin Y."/>
            <person name="Johnstone L."/>
            <person name="Rensing C."/>
            <person name="Wang G."/>
        </authorList>
    </citation>
    <scope>NUCLEOTIDE SEQUENCE [LARGE SCALE GENOMIC DNA]</scope>
    <source>
        <strain evidence="2 3">SY8</strain>
    </source>
</reference>
<proteinExistence type="predicted"/>
<evidence type="ECO:0000259" key="1">
    <source>
        <dbReference type="Pfam" id="PF00535"/>
    </source>
</evidence>
<feature type="domain" description="Glycosyltransferase 2-like" evidence="1">
    <location>
        <begin position="13"/>
        <end position="191"/>
    </location>
</feature>
<dbReference type="STRING" id="477184.KYC_08135"/>
<dbReference type="Pfam" id="PF00535">
    <property type="entry name" value="Glycos_transf_2"/>
    <property type="match status" value="1"/>
</dbReference>
<name>H0F4D5_9BURK</name>
<dbReference type="InterPro" id="IPR001173">
    <property type="entry name" value="Glyco_trans_2-like"/>
</dbReference>
<keyword evidence="3" id="KW-1185">Reference proteome</keyword>
<dbReference type="CDD" id="cd00761">
    <property type="entry name" value="Glyco_tranf_GTA_type"/>
    <property type="match status" value="1"/>
</dbReference>
<protein>
    <submittedName>
        <fullName evidence="2">Glycosyl transferase family 2</fullName>
    </submittedName>
</protein>
<organism evidence="2 3">
    <name type="scientific">Achromobacter arsenitoxydans SY8</name>
    <dbReference type="NCBI Taxonomy" id="477184"/>
    <lineage>
        <taxon>Bacteria</taxon>
        <taxon>Pseudomonadati</taxon>
        <taxon>Pseudomonadota</taxon>
        <taxon>Betaproteobacteria</taxon>
        <taxon>Burkholderiales</taxon>
        <taxon>Alcaligenaceae</taxon>
        <taxon>Achromobacter</taxon>
    </lineage>
</organism>
<dbReference type="PATRIC" id="fig|477184.5.peg.1610"/>
<evidence type="ECO:0000313" key="3">
    <source>
        <dbReference type="Proteomes" id="UP000003113"/>
    </source>
</evidence>
<dbReference type="eggNOG" id="COG1216">
    <property type="taxonomic scope" value="Bacteria"/>
</dbReference>
<comment type="caution">
    <text evidence="2">The sequence shown here is derived from an EMBL/GenBank/DDBJ whole genome shotgun (WGS) entry which is preliminary data.</text>
</comment>